<reference evidence="1 2" key="1">
    <citation type="submission" date="2015-04" db="EMBL/GenBank/DDBJ databases">
        <authorList>
            <person name="Syromyatnikov M.Y."/>
            <person name="Popov V.N."/>
        </authorList>
    </citation>
    <scope>NUCLEOTIDE SEQUENCE [LARGE SCALE GENOMIC DNA]</scope>
</reference>
<name>A0A1J1HGB1_9DIPT</name>
<sequence length="116" mass="13784">MVAERFSTCELSILKNIPNLKHFTTNNIDQRIFNTLATDNLKLRTISTNLFTAHTPPKDSVLNNLIRLKICLKSSDIFFEKIQNKENFTDFDLIFLDAYKYLARRWDVSRKSFYEW</sequence>
<evidence type="ECO:0000313" key="1">
    <source>
        <dbReference type="EMBL" id="CRK87040.1"/>
    </source>
</evidence>
<protein>
    <submittedName>
        <fullName evidence="1">CLUMA_CG000888, isoform A</fullName>
    </submittedName>
</protein>
<keyword evidence="2" id="KW-1185">Reference proteome</keyword>
<gene>
    <name evidence="1" type="ORF">CLUMA_CG000888</name>
</gene>
<dbReference type="Proteomes" id="UP000183832">
    <property type="component" value="Unassembled WGS sequence"/>
</dbReference>
<dbReference type="OrthoDB" id="7797112at2759"/>
<proteinExistence type="predicted"/>
<accession>A0A1J1HGB1</accession>
<dbReference type="EMBL" id="CVRI01000003">
    <property type="protein sequence ID" value="CRK87040.1"/>
    <property type="molecule type" value="Genomic_DNA"/>
</dbReference>
<organism evidence="1 2">
    <name type="scientific">Clunio marinus</name>
    <dbReference type="NCBI Taxonomy" id="568069"/>
    <lineage>
        <taxon>Eukaryota</taxon>
        <taxon>Metazoa</taxon>
        <taxon>Ecdysozoa</taxon>
        <taxon>Arthropoda</taxon>
        <taxon>Hexapoda</taxon>
        <taxon>Insecta</taxon>
        <taxon>Pterygota</taxon>
        <taxon>Neoptera</taxon>
        <taxon>Endopterygota</taxon>
        <taxon>Diptera</taxon>
        <taxon>Nematocera</taxon>
        <taxon>Chironomoidea</taxon>
        <taxon>Chironomidae</taxon>
        <taxon>Clunio</taxon>
    </lineage>
</organism>
<dbReference type="AlphaFoldDB" id="A0A1J1HGB1"/>
<evidence type="ECO:0000313" key="2">
    <source>
        <dbReference type="Proteomes" id="UP000183832"/>
    </source>
</evidence>